<accession>A0ABD5XEW5</accession>
<evidence type="ECO:0000259" key="1">
    <source>
        <dbReference type="Pfam" id="PF25912"/>
    </source>
</evidence>
<reference evidence="2 3" key="1">
    <citation type="journal article" date="2019" name="Int. J. Syst. Evol. Microbiol.">
        <title>The Global Catalogue of Microorganisms (GCM) 10K type strain sequencing project: providing services to taxonomists for standard genome sequencing and annotation.</title>
        <authorList>
            <consortium name="The Broad Institute Genomics Platform"/>
            <consortium name="The Broad Institute Genome Sequencing Center for Infectious Disease"/>
            <person name="Wu L."/>
            <person name="Ma J."/>
        </authorList>
    </citation>
    <scope>NUCLEOTIDE SEQUENCE [LARGE SCALE GENOMIC DNA]</scope>
    <source>
        <strain evidence="2 3">DSM 26526</strain>
    </source>
</reference>
<proteinExistence type="predicted"/>
<dbReference type="EMBL" id="JBHTAB010000001">
    <property type="protein sequence ID" value="MFC7128429.1"/>
    <property type="molecule type" value="Genomic_DNA"/>
</dbReference>
<evidence type="ECO:0000313" key="3">
    <source>
        <dbReference type="Proteomes" id="UP001596460"/>
    </source>
</evidence>
<keyword evidence="3" id="KW-1185">Reference proteome</keyword>
<dbReference type="AlphaFoldDB" id="A0ABD5XEW5"/>
<name>A0ABD5XEW5_9EURY</name>
<organism evidence="2 3">
    <name type="scientific">Haloferax chudinovii</name>
    <dbReference type="NCBI Taxonomy" id="1109010"/>
    <lineage>
        <taxon>Archaea</taxon>
        <taxon>Methanobacteriati</taxon>
        <taxon>Methanobacteriota</taxon>
        <taxon>Stenosarchaea group</taxon>
        <taxon>Halobacteria</taxon>
        <taxon>Halobacteriales</taxon>
        <taxon>Haloferacaceae</taxon>
        <taxon>Haloferax</taxon>
    </lineage>
</organism>
<protein>
    <recommendedName>
        <fullName evidence="1">DUF7964 domain-containing protein</fullName>
    </recommendedName>
</protein>
<dbReference type="RefSeq" id="WP_390242791.1">
    <property type="nucleotide sequence ID" value="NZ_JBHTAB010000001.1"/>
</dbReference>
<dbReference type="InterPro" id="IPR058270">
    <property type="entry name" value="DUF7964"/>
</dbReference>
<dbReference type="Proteomes" id="UP001596460">
    <property type="component" value="Unassembled WGS sequence"/>
</dbReference>
<dbReference type="Pfam" id="PF25912">
    <property type="entry name" value="DUF7964"/>
    <property type="match status" value="1"/>
</dbReference>
<feature type="domain" description="DUF7964" evidence="1">
    <location>
        <begin position="4"/>
        <end position="77"/>
    </location>
</feature>
<sequence>MGILNSLPPRPLRRAEVDSLDSSDSILGNFPVYGEVEPNTCYALVLVTGSTAKSIAYTGGGWEVLDEREVSTNPEVEGIPFDQHQIVSEMQEEAAEHVSV</sequence>
<comment type="caution">
    <text evidence="2">The sequence shown here is derived from an EMBL/GenBank/DDBJ whole genome shotgun (WGS) entry which is preliminary data.</text>
</comment>
<gene>
    <name evidence="2" type="ORF">ACFQI8_03345</name>
</gene>
<evidence type="ECO:0000313" key="2">
    <source>
        <dbReference type="EMBL" id="MFC7128429.1"/>
    </source>
</evidence>